<dbReference type="RefSeq" id="WP_141770578.1">
    <property type="nucleotide sequence ID" value="NZ_JARMQG010000059.1"/>
</dbReference>
<dbReference type="EMBL" id="JARMQG010000059">
    <property type="protein sequence ID" value="MED3561943.1"/>
    <property type="molecule type" value="Genomic_DNA"/>
</dbReference>
<keyword evidence="3" id="KW-1185">Reference proteome</keyword>
<feature type="compositionally biased region" description="Polar residues" evidence="1">
    <location>
        <begin position="78"/>
        <end position="90"/>
    </location>
</feature>
<gene>
    <name evidence="2" type="ORF">P4447_05380</name>
</gene>
<feature type="compositionally biased region" description="Basic and acidic residues" evidence="1">
    <location>
        <begin position="8"/>
        <end position="17"/>
    </location>
</feature>
<reference evidence="2 3" key="1">
    <citation type="submission" date="2023-03" db="EMBL/GenBank/DDBJ databases">
        <title>Bacillus Genome Sequencing.</title>
        <authorList>
            <person name="Dunlap C."/>
        </authorList>
    </citation>
    <scope>NUCLEOTIDE SEQUENCE [LARGE SCALE GENOMIC DNA]</scope>
    <source>
        <strain evidence="2 3">B-14544</strain>
    </source>
</reference>
<dbReference type="Proteomes" id="UP001330749">
    <property type="component" value="Unassembled WGS sequence"/>
</dbReference>
<organism evidence="2 3">
    <name type="scientific">Bacillus xiapuensis</name>
    <dbReference type="NCBI Taxonomy" id="2014075"/>
    <lineage>
        <taxon>Bacteria</taxon>
        <taxon>Bacillati</taxon>
        <taxon>Bacillota</taxon>
        <taxon>Bacilli</taxon>
        <taxon>Bacillales</taxon>
        <taxon>Bacillaceae</taxon>
        <taxon>Bacillus</taxon>
    </lineage>
</organism>
<name>A0ABU6N6V7_9BACI</name>
<evidence type="ECO:0000256" key="1">
    <source>
        <dbReference type="SAM" id="MobiDB-lite"/>
    </source>
</evidence>
<sequence length="110" mass="13034">MNDFSSEEIQRAAEEVQRGGFGDFMFRDPGFGRTSRKATSRRNTSRKRTTTRKKTSRKQTSRKVTSRKPTTRHRNHCANRSNWHTTVRGNQEISTCWDDGNMWEIRIRNR</sequence>
<comment type="caution">
    <text evidence="2">The sequence shown here is derived from an EMBL/GenBank/DDBJ whole genome shotgun (WGS) entry which is preliminary data.</text>
</comment>
<feature type="compositionally biased region" description="Basic residues" evidence="1">
    <location>
        <begin position="34"/>
        <end position="77"/>
    </location>
</feature>
<evidence type="ECO:0000313" key="3">
    <source>
        <dbReference type="Proteomes" id="UP001330749"/>
    </source>
</evidence>
<accession>A0ABU6N6V7</accession>
<dbReference type="NCBIfam" id="NF047410">
    <property type="entry name" value="CotG_ExsB_Nterm"/>
    <property type="match status" value="1"/>
</dbReference>
<proteinExistence type="predicted"/>
<protein>
    <submittedName>
        <fullName evidence="2">Uncharacterized protein</fullName>
    </submittedName>
</protein>
<evidence type="ECO:0000313" key="2">
    <source>
        <dbReference type="EMBL" id="MED3561943.1"/>
    </source>
</evidence>
<feature type="region of interest" description="Disordered" evidence="1">
    <location>
        <begin position="1"/>
        <end position="90"/>
    </location>
</feature>